<name>A0ABU1F4L9_9RHOB</name>
<dbReference type="SUPFAM" id="SSF48576">
    <property type="entry name" value="Terpenoid synthases"/>
    <property type="match status" value="1"/>
</dbReference>
<dbReference type="Proteomes" id="UP001247754">
    <property type="component" value="Unassembled WGS sequence"/>
</dbReference>
<accession>A0ABU1F4L9</accession>
<organism evidence="1 2">
    <name type="scientific">Ruixingdingia sedimenti</name>
    <dbReference type="NCBI Taxonomy" id="3073604"/>
    <lineage>
        <taxon>Bacteria</taxon>
        <taxon>Pseudomonadati</taxon>
        <taxon>Pseudomonadota</taxon>
        <taxon>Alphaproteobacteria</taxon>
        <taxon>Rhodobacterales</taxon>
        <taxon>Paracoccaceae</taxon>
        <taxon>Ruixingdingia</taxon>
    </lineage>
</organism>
<protein>
    <submittedName>
        <fullName evidence="1">Squalene/phytoene synthase family protein</fullName>
    </submittedName>
</protein>
<dbReference type="Gene3D" id="1.10.600.10">
    <property type="entry name" value="Farnesyl Diphosphate Synthase"/>
    <property type="match status" value="1"/>
</dbReference>
<dbReference type="Pfam" id="PF00494">
    <property type="entry name" value="SQS_PSY"/>
    <property type="match status" value="1"/>
</dbReference>
<evidence type="ECO:0000313" key="1">
    <source>
        <dbReference type="EMBL" id="MDR5651821.1"/>
    </source>
</evidence>
<dbReference type="EMBL" id="JAVKPH010000003">
    <property type="protein sequence ID" value="MDR5651821.1"/>
    <property type="molecule type" value="Genomic_DNA"/>
</dbReference>
<evidence type="ECO:0000313" key="2">
    <source>
        <dbReference type="Proteomes" id="UP001247754"/>
    </source>
</evidence>
<proteinExistence type="predicted"/>
<dbReference type="RefSeq" id="WP_310456069.1">
    <property type="nucleotide sequence ID" value="NZ_JAVKPH010000003.1"/>
</dbReference>
<comment type="caution">
    <text evidence="1">The sequence shown here is derived from an EMBL/GenBank/DDBJ whole genome shotgun (WGS) entry which is preliminary data.</text>
</comment>
<sequence>MTAPGGLAACAGLVERGDPDRFRAAMAAPLAARARLIPLYALNLELARAPWASAEPMLAEMRLQWWRDALDEIGQGATPRGHEVLAPAAEVIRAAGIPVALFDAMAEARRWDIWREPFAGEAALWDHLDATAGNLMWAAALALEAPMGAEPAVRRFARGAGLAAWLRAVPALAARGRHPLPDPGDAGALARAGLADIAAARAARATVPRRAVPALWAGWQARAILAQAAAEPGRVAAGTLGLSEFAQRGGLLWRAFAGRW</sequence>
<dbReference type="InterPro" id="IPR002060">
    <property type="entry name" value="Squ/phyt_synthse"/>
</dbReference>
<keyword evidence="2" id="KW-1185">Reference proteome</keyword>
<dbReference type="InterPro" id="IPR008949">
    <property type="entry name" value="Isoprenoid_synthase_dom_sf"/>
</dbReference>
<gene>
    <name evidence="1" type="ORF">RGD00_04345</name>
</gene>
<reference evidence="1 2" key="1">
    <citation type="submission" date="2023-09" db="EMBL/GenBank/DDBJ databases">
        <title>Xinfangfangia sedmenti sp. nov., isolated the sedment.</title>
        <authorList>
            <person name="Xu L."/>
        </authorList>
    </citation>
    <scope>NUCLEOTIDE SEQUENCE [LARGE SCALE GENOMIC DNA]</scope>
    <source>
        <strain evidence="1 2">LG-4</strain>
    </source>
</reference>